<feature type="domain" description="HTH araC/xylS-type" evidence="1">
    <location>
        <begin position="71"/>
        <end position="135"/>
    </location>
</feature>
<dbReference type="PROSITE" id="PS01124">
    <property type="entry name" value="HTH_ARAC_FAMILY_2"/>
    <property type="match status" value="1"/>
</dbReference>
<dbReference type="AlphaFoldDB" id="A0A365XPB6"/>
<dbReference type="Gene3D" id="1.10.10.60">
    <property type="entry name" value="Homeodomain-like"/>
    <property type="match status" value="1"/>
</dbReference>
<protein>
    <recommendedName>
        <fullName evidence="1">HTH araC/xylS-type domain-containing protein</fullName>
    </recommendedName>
</protein>
<dbReference type="Proteomes" id="UP000253410">
    <property type="component" value="Unassembled WGS sequence"/>
</dbReference>
<dbReference type="GO" id="GO:0043565">
    <property type="term" value="F:sequence-specific DNA binding"/>
    <property type="evidence" value="ECO:0007669"/>
    <property type="project" value="InterPro"/>
</dbReference>
<dbReference type="GO" id="GO:0003700">
    <property type="term" value="F:DNA-binding transcription factor activity"/>
    <property type="evidence" value="ECO:0007669"/>
    <property type="project" value="InterPro"/>
</dbReference>
<keyword evidence="3" id="KW-1185">Reference proteome</keyword>
<dbReference type="InterPro" id="IPR018060">
    <property type="entry name" value="HTH_AraC"/>
</dbReference>
<accession>A0A365XPB6</accession>
<gene>
    <name evidence="2" type="ORF">DF182_16440</name>
</gene>
<dbReference type="RefSeq" id="WP_113616942.1">
    <property type="nucleotide sequence ID" value="NZ_QFFJ01000002.1"/>
</dbReference>
<organism evidence="2 3">
    <name type="scientific">Chitinophaga flava</name>
    <dbReference type="NCBI Taxonomy" id="2259036"/>
    <lineage>
        <taxon>Bacteria</taxon>
        <taxon>Pseudomonadati</taxon>
        <taxon>Bacteroidota</taxon>
        <taxon>Chitinophagia</taxon>
        <taxon>Chitinophagales</taxon>
        <taxon>Chitinophagaceae</taxon>
        <taxon>Chitinophaga</taxon>
    </lineage>
</organism>
<dbReference type="OrthoDB" id="675492at2"/>
<evidence type="ECO:0000313" key="3">
    <source>
        <dbReference type="Proteomes" id="UP000253410"/>
    </source>
</evidence>
<reference evidence="2 3" key="1">
    <citation type="submission" date="2018-05" db="EMBL/GenBank/DDBJ databases">
        <title>Chitinophaga sp. K3CV102501T nov., isolated from isolated from a monsoon evergreen broad-leaved forest soil.</title>
        <authorList>
            <person name="Lv Y."/>
        </authorList>
    </citation>
    <scope>NUCLEOTIDE SEQUENCE [LARGE SCALE GENOMIC DNA]</scope>
    <source>
        <strain evidence="2 3">GDMCC 1.1325</strain>
    </source>
</reference>
<evidence type="ECO:0000259" key="1">
    <source>
        <dbReference type="PROSITE" id="PS01124"/>
    </source>
</evidence>
<proteinExistence type="predicted"/>
<sequence>MKEITDQLYIPSHTRNHMQNKEEIEKLIVDNVKAWIEEVYDDDFQFNKNFCLDNHIQSRLSTPLTEVAIWFIDRNAKTIQQYAMEVRVNKVKELLVYTNLDLIAIAGKLGYSSVRIMSAELIQLTGLPISFFQNIKQQKEDMAKRLQ</sequence>
<dbReference type="EMBL" id="QFFJ01000002">
    <property type="protein sequence ID" value="RBL88189.1"/>
    <property type="molecule type" value="Genomic_DNA"/>
</dbReference>
<evidence type="ECO:0000313" key="2">
    <source>
        <dbReference type="EMBL" id="RBL88189.1"/>
    </source>
</evidence>
<comment type="caution">
    <text evidence="2">The sequence shown here is derived from an EMBL/GenBank/DDBJ whole genome shotgun (WGS) entry which is preliminary data.</text>
</comment>
<name>A0A365XPB6_9BACT</name>